<name>W7XG07_TETTS</name>
<dbReference type="EMBL" id="GG662601">
    <property type="protein sequence ID" value="EWS73001.1"/>
    <property type="molecule type" value="Genomic_DNA"/>
</dbReference>
<dbReference type="GeneID" id="24441047"/>
<feature type="transmembrane region" description="Helical" evidence="1">
    <location>
        <begin position="196"/>
        <end position="220"/>
    </location>
</feature>
<gene>
    <name evidence="2" type="ORF">TTHERM_000899499</name>
</gene>
<dbReference type="KEGG" id="tet:TTHERM_000899499"/>
<feature type="transmembrane region" description="Helical" evidence="1">
    <location>
        <begin position="90"/>
        <end position="110"/>
    </location>
</feature>
<keyword evidence="1" id="KW-1133">Transmembrane helix</keyword>
<dbReference type="AlphaFoldDB" id="W7XG07"/>
<evidence type="ECO:0000313" key="3">
    <source>
        <dbReference type="Proteomes" id="UP000009168"/>
    </source>
</evidence>
<evidence type="ECO:0000256" key="1">
    <source>
        <dbReference type="SAM" id="Phobius"/>
    </source>
</evidence>
<feature type="transmembrane region" description="Helical" evidence="1">
    <location>
        <begin position="27"/>
        <end position="47"/>
    </location>
</feature>
<evidence type="ECO:0000313" key="2">
    <source>
        <dbReference type="EMBL" id="EWS73001.1"/>
    </source>
</evidence>
<keyword evidence="1" id="KW-0472">Membrane</keyword>
<organism evidence="2 3">
    <name type="scientific">Tetrahymena thermophila (strain SB210)</name>
    <dbReference type="NCBI Taxonomy" id="312017"/>
    <lineage>
        <taxon>Eukaryota</taxon>
        <taxon>Sar</taxon>
        <taxon>Alveolata</taxon>
        <taxon>Ciliophora</taxon>
        <taxon>Intramacronucleata</taxon>
        <taxon>Oligohymenophorea</taxon>
        <taxon>Hymenostomatida</taxon>
        <taxon>Tetrahymenina</taxon>
        <taxon>Tetrahymenidae</taxon>
        <taxon>Tetrahymena</taxon>
    </lineage>
</organism>
<sequence>MIENTESLKKLKILNLYKESIKSLFKFYYVIMAFFIAYAITAFISSINLKDKYDFYENLQTIIIILVSYTIFFKFLGFYVLKKKELTNGIFLLVFLIFITTNVPPVIQLVSFLEGSFEKYCGYLIRHDGYVSPNTITYYLERNYPSCSQLEAQGNIQEQIKYYSFQIIIKQCSYRRAVDSCYQFDTLKVDNWNDMFVVQIVSFCLACIQIFSTTAFLLILKGKHVQATQKAEQEIRQNLLNQSCQSQVSQFQQPFYQQIQPQNPQFINYQPNIQSSFQVYSDQQLNFHHPINVQNPQIQNQNQTYIVGQPINS</sequence>
<dbReference type="Proteomes" id="UP000009168">
    <property type="component" value="Unassembled WGS sequence"/>
</dbReference>
<proteinExistence type="predicted"/>
<feature type="transmembrane region" description="Helical" evidence="1">
    <location>
        <begin position="59"/>
        <end position="81"/>
    </location>
</feature>
<reference evidence="3" key="1">
    <citation type="journal article" date="2006" name="PLoS Biol.">
        <title>Macronuclear genome sequence of the ciliate Tetrahymena thermophila, a model eukaryote.</title>
        <authorList>
            <person name="Eisen J.A."/>
            <person name="Coyne R.S."/>
            <person name="Wu M."/>
            <person name="Wu D."/>
            <person name="Thiagarajan M."/>
            <person name="Wortman J.R."/>
            <person name="Badger J.H."/>
            <person name="Ren Q."/>
            <person name="Amedeo P."/>
            <person name="Jones K.M."/>
            <person name="Tallon L.J."/>
            <person name="Delcher A.L."/>
            <person name="Salzberg S.L."/>
            <person name="Silva J.C."/>
            <person name="Haas B.J."/>
            <person name="Majoros W.H."/>
            <person name="Farzad M."/>
            <person name="Carlton J.M."/>
            <person name="Smith R.K. Jr."/>
            <person name="Garg J."/>
            <person name="Pearlman R.E."/>
            <person name="Karrer K.M."/>
            <person name="Sun L."/>
            <person name="Manning G."/>
            <person name="Elde N.C."/>
            <person name="Turkewitz A.P."/>
            <person name="Asai D.J."/>
            <person name="Wilkes D.E."/>
            <person name="Wang Y."/>
            <person name="Cai H."/>
            <person name="Collins K."/>
            <person name="Stewart B.A."/>
            <person name="Lee S.R."/>
            <person name="Wilamowska K."/>
            <person name="Weinberg Z."/>
            <person name="Ruzzo W.L."/>
            <person name="Wloga D."/>
            <person name="Gaertig J."/>
            <person name="Frankel J."/>
            <person name="Tsao C.-C."/>
            <person name="Gorovsky M.A."/>
            <person name="Keeling P.J."/>
            <person name="Waller R.F."/>
            <person name="Patron N.J."/>
            <person name="Cherry J.M."/>
            <person name="Stover N.A."/>
            <person name="Krieger C.J."/>
            <person name="del Toro C."/>
            <person name="Ryder H.F."/>
            <person name="Williamson S.C."/>
            <person name="Barbeau R.A."/>
            <person name="Hamilton E.P."/>
            <person name="Orias E."/>
        </authorList>
    </citation>
    <scope>NUCLEOTIDE SEQUENCE [LARGE SCALE GENOMIC DNA]</scope>
    <source>
        <strain evidence="3">SB210</strain>
    </source>
</reference>
<dbReference type="InParanoid" id="W7XG07"/>
<protein>
    <submittedName>
        <fullName evidence="2">Transmembrane protein, putative</fullName>
    </submittedName>
</protein>
<accession>W7XG07</accession>
<keyword evidence="3" id="KW-1185">Reference proteome</keyword>
<keyword evidence="1 2" id="KW-0812">Transmembrane</keyword>
<dbReference type="RefSeq" id="XP_012654469.1">
    <property type="nucleotide sequence ID" value="XM_012799015.1"/>
</dbReference>